<dbReference type="Pfam" id="PF05719">
    <property type="entry name" value="GPP34"/>
    <property type="match status" value="1"/>
</dbReference>
<dbReference type="Proteomes" id="UP001500218">
    <property type="component" value="Unassembled WGS sequence"/>
</dbReference>
<keyword evidence="6" id="KW-1185">Reference proteome</keyword>
<name>A0ABN2MFK7_9ACTN</name>
<keyword evidence="4" id="KW-0472">Membrane</keyword>
<comment type="caution">
    <text evidence="5">The sequence shown here is derived from an EMBL/GenBank/DDBJ whole genome shotgun (WGS) entry which is preliminary data.</text>
</comment>
<proteinExistence type="predicted"/>
<keyword evidence="2" id="KW-0333">Golgi apparatus</keyword>
<dbReference type="Gene3D" id="1.10.3630.10">
    <property type="entry name" value="yeast vps74-n-term truncation variant domain like"/>
    <property type="match status" value="1"/>
</dbReference>
<organism evidence="5 6">
    <name type="scientific">Luedemannella flava</name>
    <dbReference type="NCBI Taxonomy" id="349316"/>
    <lineage>
        <taxon>Bacteria</taxon>
        <taxon>Bacillati</taxon>
        <taxon>Actinomycetota</taxon>
        <taxon>Actinomycetes</taxon>
        <taxon>Micromonosporales</taxon>
        <taxon>Micromonosporaceae</taxon>
        <taxon>Luedemannella</taxon>
    </lineage>
</organism>
<evidence type="ECO:0008006" key="7">
    <source>
        <dbReference type="Google" id="ProtNLM"/>
    </source>
</evidence>
<keyword evidence="3" id="KW-0446">Lipid-binding</keyword>
<evidence type="ECO:0000313" key="6">
    <source>
        <dbReference type="Proteomes" id="UP001500218"/>
    </source>
</evidence>
<dbReference type="InterPro" id="IPR038261">
    <property type="entry name" value="GPP34-like_sf"/>
</dbReference>
<evidence type="ECO:0000256" key="2">
    <source>
        <dbReference type="ARBA" id="ARBA00023034"/>
    </source>
</evidence>
<sequence>MAAPASLPQRVFMLAYDPDKGRVRFVITLGAMLRAAALADLYVSGHLADERDRPAVKGRRPCDDPVLDALLDEIAGSKPRSWQSWISRRQRATVGAVRQQLSDGGWARLEPRRFLGLFPTTRVTMRDPRARKELVRLVSGALRDPIGRVDPRDAALVAILSTGNVSLVLDRRTRATNKRRIEELTRLTGPIAPALRTWMQNAEVG</sequence>
<gene>
    <name evidence="5" type="ORF">GCM10009682_51100</name>
</gene>
<protein>
    <recommendedName>
        <fullName evidence="7">GPP34 family phosphoprotein</fullName>
    </recommendedName>
</protein>
<dbReference type="RefSeq" id="WP_344137561.1">
    <property type="nucleotide sequence ID" value="NZ_BAAALT010000213.1"/>
</dbReference>
<evidence type="ECO:0000313" key="5">
    <source>
        <dbReference type="EMBL" id="GAA1824719.1"/>
    </source>
</evidence>
<evidence type="ECO:0000256" key="4">
    <source>
        <dbReference type="ARBA" id="ARBA00023136"/>
    </source>
</evidence>
<evidence type="ECO:0000256" key="1">
    <source>
        <dbReference type="ARBA" id="ARBA00004255"/>
    </source>
</evidence>
<reference evidence="5 6" key="1">
    <citation type="journal article" date="2019" name="Int. J. Syst. Evol. Microbiol.">
        <title>The Global Catalogue of Microorganisms (GCM) 10K type strain sequencing project: providing services to taxonomists for standard genome sequencing and annotation.</title>
        <authorList>
            <consortium name="The Broad Institute Genomics Platform"/>
            <consortium name="The Broad Institute Genome Sequencing Center for Infectious Disease"/>
            <person name="Wu L."/>
            <person name="Ma J."/>
        </authorList>
    </citation>
    <scope>NUCLEOTIDE SEQUENCE [LARGE SCALE GENOMIC DNA]</scope>
    <source>
        <strain evidence="5 6">JCM 13250</strain>
    </source>
</reference>
<accession>A0ABN2MFK7</accession>
<comment type="subcellular location">
    <subcellularLocation>
        <location evidence="1">Golgi apparatus membrane</location>
        <topology evidence="1">Peripheral membrane protein</topology>
        <orientation evidence="1">Cytoplasmic side</orientation>
    </subcellularLocation>
</comment>
<dbReference type="EMBL" id="BAAALT010000213">
    <property type="protein sequence ID" value="GAA1824719.1"/>
    <property type="molecule type" value="Genomic_DNA"/>
</dbReference>
<dbReference type="InterPro" id="IPR008628">
    <property type="entry name" value="GPP34-like"/>
</dbReference>
<evidence type="ECO:0000256" key="3">
    <source>
        <dbReference type="ARBA" id="ARBA00023121"/>
    </source>
</evidence>